<evidence type="ECO:0000256" key="6">
    <source>
        <dbReference type="RuleBase" id="RU004516"/>
    </source>
</evidence>
<sequence>MYTYVNGEIIKNEDVRISPYDHGFLYGIGVFETFRTYNGRPFLLDEHLIRLNESLTELNIDLQLNRSNVEKILSMLFDANGWENAYIRLNVSAGDGEVGLQTKPYRNPNMIVFQKPLTGTESLAEKKGEWLTLRRNSPEGRYRLKSHHYLNNMFGKREVGNDPKVEGIFLTENGYIAEGIVSNIFWTQQNTLYTPARETGILAGVTRRFVMKIAREAGMNVEEGLYHPEDVYAADEAFVTNSIQEIVPLSALGNTTFPGAEGAAVKALFIRYREAVRL</sequence>
<dbReference type="InterPro" id="IPR043131">
    <property type="entry name" value="BCAT-like_N"/>
</dbReference>
<proteinExistence type="inferred from homology"/>
<dbReference type="Gene3D" id="3.30.470.10">
    <property type="match status" value="1"/>
</dbReference>
<dbReference type="Proteomes" id="UP000077271">
    <property type="component" value="Unassembled WGS sequence"/>
</dbReference>
<dbReference type="GO" id="GO:0008652">
    <property type="term" value="P:amino acid biosynthetic process"/>
    <property type="evidence" value="ECO:0007669"/>
    <property type="project" value="UniProtKB-ARBA"/>
</dbReference>
<dbReference type="GO" id="GO:0046394">
    <property type="term" value="P:carboxylic acid biosynthetic process"/>
    <property type="evidence" value="ECO:0007669"/>
    <property type="project" value="UniProtKB-ARBA"/>
</dbReference>
<dbReference type="InterPro" id="IPR018300">
    <property type="entry name" value="Aminotrans_IV_CS"/>
</dbReference>
<dbReference type="GO" id="GO:0005829">
    <property type="term" value="C:cytosol"/>
    <property type="evidence" value="ECO:0007669"/>
    <property type="project" value="TreeGrafter"/>
</dbReference>
<dbReference type="PROSITE" id="PS00770">
    <property type="entry name" value="AA_TRANSFER_CLASS_4"/>
    <property type="match status" value="1"/>
</dbReference>
<evidence type="ECO:0000256" key="3">
    <source>
        <dbReference type="ARBA" id="ARBA00011738"/>
    </source>
</evidence>
<dbReference type="GO" id="GO:0016829">
    <property type="term" value="F:lyase activity"/>
    <property type="evidence" value="ECO:0007669"/>
    <property type="project" value="UniProtKB-KW"/>
</dbReference>
<name>A0A177KIF8_9BACI</name>
<dbReference type="PANTHER" id="PTHR42743">
    <property type="entry name" value="AMINO-ACID AMINOTRANSFERASE"/>
    <property type="match status" value="1"/>
</dbReference>
<accession>A0A177KIF8</accession>
<evidence type="ECO:0000313" key="7">
    <source>
        <dbReference type="EMBL" id="OAH53190.1"/>
    </source>
</evidence>
<gene>
    <name evidence="7" type="ORF">AWH48_12600</name>
</gene>
<evidence type="ECO:0000256" key="5">
    <source>
        <dbReference type="RuleBase" id="RU004106"/>
    </source>
</evidence>
<dbReference type="RefSeq" id="WP_063975548.1">
    <property type="nucleotide sequence ID" value="NZ_LQWZ01000036.1"/>
</dbReference>
<dbReference type="EMBL" id="LQWZ01000036">
    <property type="protein sequence ID" value="OAH53190.1"/>
    <property type="molecule type" value="Genomic_DNA"/>
</dbReference>
<comment type="caution">
    <text evidence="7">The sequence shown here is derived from an EMBL/GenBank/DDBJ whole genome shotgun (WGS) entry which is preliminary data.</text>
</comment>
<dbReference type="Pfam" id="PF01063">
    <property type="entry name" value="Aminotran_4"/>
    <property type="match status" value="1"/>
</dbReference>
<dbReference type="Gene3D" id="3.20.10.10">
    <property type="entry name" value="D-amino Acid Aminotransferase, subunit A, domain 2"/>
    <property type="match status" value="1"/>
</dbReference>
<dbReference type="InterPro" id="IPR001544">
    <property type="entry name" value="Aminotrans_IV"/>
</dbReference>
<dbReference type="PANTHER" id="PTHR42743:SF11">
    <property type="entry name" value="AMINODEOXYCHORISMATE LYASE"/>
    <property type="match status" value="1"/>
</dbReference>
<dbReference type="InterPro" id="IPR050571">
    <property type="entry name" value="Class-IV_PLP-Dep_Aminotrnsfr"/>
</dbReference>
<keyword evidence="7" id="KW-0456">Lyase</keyword>
<evidence type="ECO:0000256" key="1">
    <source>
        <dbReference type="ARBA" id="ARBA00001933"/>
    </source>
</evidence>
<evidence type="ECO:0000256" key="2">
    <source>
        <dbReference type="ARBA" id="ARBA00009320"/>
    </source>
</evidence>
<evidence type="ECO:0000313" key="8">
    <source>
        <dbReference type="Proteomes" id="UP000077271"/>
    </source>
</evidence>
<dbReference type="InterPro" id="IPR036038">
    <property type="entry name" value="Aminotransferase-like"/>
</dbReference>
<dbReference type="InterPro" id="IPR043132">
    <property type="entry name" value="BCAT-like_C"/>
</dbReference>
<dbReference type="SUPFAM" id="SSF56752">
    <property type="entry name" value="D-aminoacid aminotransferase-like PLP-dependent enzymes"/>
    <property type="match status" value="1"/>
</dbReference>
<dbReference type="FunFam" id="3.20.10.10:FF:000002">
    <property type="entry name" value="D-alanine aminotransferase"/>
    <property type="match status" value="1"/>
</dbReference>
<dbReference type="NCBIfam" id="NF005800">
    <property type="entry name" value="PRK07650.1"/>
    <property type="match status" value="1"/>
</dbReference>
<dbReference type="AlphaFoldDB" id="A0A177KIF8"/>
<dbReference type="OrthoDB" id="9805628at2"/>
<keyword evidence="4 6" id="KW-0663">Pyridoxal phosphate</keyword>
<comment type="similarity">
    <text evidence="2 5">Belongs to the class-IV pyridoxal-phosphate-dependent aminotransferase family.</text>
</comment>
<reference evidence="7 8" key="1">
    <citation type="submission" date="2016-01" db="EMBL/GenBank/DDBJ databases">
        <title>Investigation of taxonomic status of Bacillus aminovorans.</title>
        <authorList>
            <person name="Verma A."/>
            <person name="Pal Y."/>
            <person name="Krishnamurthi S."/>
        </authorList>
    </citation>
    <scope>NUCLEOTIDE SEQUENCE [LARGE SCALE GENOMIC DNA]</scope>
    <source>
        <strain evidence="7 8">DSM 4337</strain>
    </source>
</reference>
<protein>
    <submittedName>
        <fullName evidence="7">4-amino-4-deoxychorismate lyase</fullName>
    </submittedName>
</protein>
<evidence type="ECO:0000256" key="4">
    <source>
        <dbReference type="ARBA" id="ARBA00022898"/>
    </source>
</evidence>
<comment type="subunit">
    <text evidence="3">Homodimer.</text>
</comment>
<comment type="cofactor">
    <cofactor evidence="1 6">
        <name>pyridoxal 5'-phosphate</name>
        <dbReference type="ChEBI" id="CHEBI:597326"/>
    </cofactor>
</comment>
<organism evidence="7 8">
    <name type="scientific">Domibacillus aminovorans</name>
    <dbReference type="NCBI Taxonomy" id="29332"/>
    <lineage>
        <taxon>Bacteria</taxon>
        <taxon>Bacillati</taxon>
        <taxon>Bacillota</taxon>
        <taxon>Bacilli</taxon>
        <taxon>Bacillales</taxon>
        <taxon>Bacillaceae</taxon>
        <taxon>Domibacillus</taxon>
    </lineage>
</organism>
<dbReference type="CDD" id="cd00449">
    <property type="entry name" value="PLPDE_IV"/>
    <property type="match status" value="1"/>
</dbReference>